<accession>A0ABN4XLE5</accession>
<sequence>MIEKMDNSPAGVAGLDVSGTVLARDVTEALRMVAPTESLLVEVAPRFDGYMAELVGGMRRACRDGQAQRCALVVPEDMRDEATMQGEGDGLRIFTAREAAESWLAS</sequence>
<dbReference type="RefSeq" id="WP_075777173.1">
    <property type="nucleotide sequence ID" value="NZ_CP019439.1"/>
</dbReference>
<gene>
    <name evidence="1" type="ORF">BMG03_20665</name>
</gene>
<geneLocation type="plasmid" evidence="1 2">
    <name>unnamed2</name>
</geneLocation>
<dbReference type="Proteomes" id="UP000185622">
    <property type="component" value="Plasmid unnamed2"/>
</dbReference>
<reference evidence="1 2" key="1">
    <citation type="submission" date="2017-01" db="EMBL/GenBank/DDBJ databases">
        <title>The complete genome sequence of a sulfur-oxidizing marine bacterium Thioclava sp. 25B10_4T.</title>
        <authorList>
            <person name="Liu Y."/>
            <person name="Lai Q."/>
            <person name="Shao Z."/>
        </authorList>
    </citation>
    <scope>NUCLEOTIDE SEQUENCE [LARGE SCALE GENOMIC DNA]</scope>
    <source>
        <strain evidence="1 2">25B10_4</strain>
        <plasmid evidence="1 2">unnamed2</plasmid>
    </source>
</reference>
<proteinExistence type="predicted"/>
<evidence type="ECO:0008006" key="3">
    <source>
        <dbReference type="Google" id="ProtNLM"/>
    </source>
</evidence>
<protein>
    <recommendedName>
        <fullName evidence="3">DUF4180 domain-containing protein</fullName>
    </recommendedName>
</protein>
<keyword evidence="2" id="KW-1185">Reference proteome</keyword>
<dbReference type="EMBL" id="CP019439">
    <property type="protein sequence ID" value="AQS50308.1"/>
    <property type="molecule type" value="Genomic_DNA"/>
</dbReference>
<evidence type="ECO:0000313" key="2">
    <source>
        <dbReference type="Proteomes" id="UP000185622"/>
    </source>
</evidence>
<name>A0ABN4XLE5_9RHOB</name>
<keyword evidence="1" id="KW-0614">Plasmid</keyword>
<organism evidence="1 2">
    <name type="scientific">Thioclava nitratireducens</name>
    <dbReference type="NCBI Taxonomy" id="1915078"/>
    <lineage>
        <taxon>Bacteria</taxon>
        <taxon>Pseudomonadati</taxon>
        <taxon>Pseudomonadota</taxon>
        <taxon>Alphaproteobacteria</taxon>
        <taxon>Rhodobacterales</taxon>
        <taxon>Paracoccaceae</taxon>
        <taxon>Thioclava</taxon>
    </lineage>
</organism>
<evidence type="ECO:0000313" key="1">
    <source>
        <dbReference type="EMBL" id="AQS50308.1"/>
    </source>
</evidence>